<name>A0A0G3WI64_9BACT</name>
<dbReference type="STRING" id="1408281.Epro_1002"/>
<keyword evidence="4 11" id="KW-0662">Pyridine nucleotide biosynthesis</keyword>
<comment type="function">
    <text evidence="1 11">Catalyzes the reversible adenylation of nicotinate mononucleotide (NaMN) to nicotinic acid adenine dinucleotide (NaAD).</text>
</comment>
<dbReference type="EC" id="2.7.7.18" evidence="11"/>
<keyword evidence="14" id="KW-1185">Reference proteome</keyword>
<comment type="catalytic activity">
    <reaction evidence="10 11">
        <text>nicotinate beta-D-ribonucleotide + ATP + H(+) = deamido-NAD(+) + diphosphate</text>
        <dbReference type="Rhea" id="RHEA:22860"/>
        <dbReference type="ChEBI" id="CHEBI:15378"/>
        <dbReference type="ChEBI" id="CHEBI:30616"/>
        <dbReference type="ChEBI" id="CHEBI:33019"/>
        <dbReference type="ChEBI" id="CHEBI:57502"/>
        <dbReference type="ChEBI" id="CHEBI:58437"/>
        <dbReference type="EC" id="2.7.7.18"/>
    </reaction>
</comment>
<evidence type="ECO:0000259" key="12">
    <source>
        <dbReference type="Pfam" id="PF01467"/>
    </source>
</evidence>
<comment type="similarity">
    <text evidence="3 11">Belongs to the NadD family.</text>
</comment>
<dbReference type="InterPro" id="IPR004821">
    <property type="entry name" value="Cyt_trans-like"/>
</dbReference>
<dbReference type="PATRIC" id="fig|1408281.3.peg.1031"/>
<dbReference type="GO" id="GO:0009435">
    <property type="term" value="P:NAD+ biosynthetic process"/>
    <property type="evidence" value="ECO:0007669"/>
    <property type="project" value="UniProtKB-UniRule"/>
</dbReference>
<evidence type="ECO:0000256" key="10">
    <source>
        <dbReference type="ARBA" id="ARBA00048721"/>
    </source>
</evidence>
<keyword evidence="9 11" id="KW-0520">NAD</keyword>
<gene>
    <name evidence="11 13" type="primary">nadD</name>
    <name evidence="13" type="ORF">Epro_1002</name>
</gene>
<dbReference type="InterPro" id="IPR005248">
    <property type="entry name" value="NadD/NMNAT"/>
</dbReference>
<dbReference type="SUPFAM" id="SSF52374">
    <property type="entry name" value="Nucleotidylyl transferase"/>
    <property type="match status" value="1"/>
</dbReference>
<dbReference type="NCBIfam" id="TIGR00482">
    <property type="entry name" value="nicotinate (nicotinamide) nucleotide adenylyltransferase"/>
    <property type="match status" value="1"/>
</dbReference>
<sequence length="195" mass="22417">MKKIAIFGGSFDPVHNAHVQIAKLAVQSFGLDKIIFVIAYAPAHKTKQYADISDRSKMLELAVNGLPKTEISFFEAEQKTTVYSYQTLDHFQNLYPNDEIFMIIGSDSLLELPAWKNINYLAQKYKFIVAKRPNTEISKDTPYYNRCIFIETPAKDISSTEIRKMISQNDKKAAELLDDKVYGYIKEHNLYMMAK</sequence>
<dbReference type="Proteomes" id="UP000035337">
    <property type="component" value="Chromosome"/>
</dbReference>
<keyword evidence="5 11" id="KW-0808">Transferase</keyword>
<dbReference type="RefSeq" id="WP_052570931.1">
    <property type="nucleotide sequence ID" value="NZ_CP009498.1"/>
</dbReference>
<evidence type="ECO:0000313" key="14">
    <source>
        <dbReference type="Proteomes" id="UP000035337"/>
    </source>
</evidence>
<dbReference type="InterPro" id="IPR014729">
    <property type="entry name" value="Rossmann-like_a/b/a_fold"/>
</dbReference>
<dbReference type="KEGG" id="epo:Epro_1002"/>
<dbReference type="Pfam" id="PF01467">
    <property type="entry name" value="CTP_transf_like"/>
    <property type="match status" value="1"/>
</dbReference>
<dbReference type="Gene3D" id="3.40.50.620">
    <property type="entry name" value="HUPs"/>
    <property type="match status" value="1"/>
</dbReference>
<evidence type="ECO:0000256" key="6">
    <source>
        <dbReference type="ARBA" id="ARBA00022695"/>
    </source>
</evidence>
<reference evidence="13 14" key="1">
    <citation type="submission" date="2014-09" db="EMBL/GenBank/DDBJ databases">
        <title>Complete genome sequence of Endomicrobium proavitum.</title>
        <authorList>
            <person name="Zheng H."/>
        </authorList>
    </citation>
    <scope>NUCLEOTIDE SEQUENCE [LARGE SCALE GENOMIC DNA]</scope>
    <source>
        <strain evidence="13 14">Rsa215</strain>
    </source>
</reference>
<evidence type="ECO:0000256" key="3">
    <source>
        <dbReference type="ARBA" id="ARBA00009014"/>
    </source>
</evidence>
<dbReference type="PANTHER" id="PTHR39321">
    <property type="entry name" value="NICOTINATE-NUCLEOTIDE ADENYLYLTRANSFERASE-RELATED"/>
    <property type="match status" value="1"/>
</dbReference>
<dbReference type="NCBIfam" id="TIGR00125">
    <property type="entry name" value="cyt_tran_rel"/>
    <property type="match status" value="1"/>
</dbReference>
<dbReference type="GO" id="GO:0005524">
    <property type="term" value="F:ATP binding"/>
    <property type="evidence" value="ECO:0007669"/>
    <property type="project" value="UniProtKB-KW"/>
</dbReference>
<evidence type="ECO:0000256" key="11">
    <source>
        <dbReference type="HAMAP-Rule" id="MF_00244"/>
    </source>
</evidence>
<dbReference type="HAMAP" id="MF_00244">
    <property type="entry name" value="NaMN_adenylyltr"/>
    <property type="match status" value="1"/>
</dbReference>
<dbReference type="CDD" id="cd02165">
    <property type="entry name" value="NMNAT"/>
    <property type="match status" value="1"/>
</dbReference>
<evidence type="ECO:0000256" key="2">
    <source>
        <dbReference type="ARBA" id="ARBA00005019"/>
    </source>
</evidence>
<feature type="domain" description="Cytidyltransferase-like" evidence="12">
    <location>
        <begin position="6"/>
        <end position="164"/>
    </location>
</feature>
<dbReference type="PANTHER" id="PTHR39321:SF3">
    <property type="entry name" value="PHOSPHOPANTETHEINE ADENYLYLTRANSFERASE"/>
    <property type="match status" value="1"/>
</dbReference>
<dbReference type="NCBIfam" id="NF000840">
    <property type="entry name" value="PRK00071.1-3"/>
    <property type="match status" value="1"/>
</dbReference>
<accession>A0A0G3WI64</accession>
<keyword evidence="8 11" id="KW-0067">ATP-binding</keyword>
<evidence type="ECO:0000256" key="7">
    <source>
        <dbReference type="ARBA" id="ARBA00022741"/>
    </source>
</evidence>
<dbReference type="UniPathway" id="UPA00253">
    <property type="reaction ID" value="UER00332"/>
</dbReference>
<keyword evidence="6 11" id="KW-0548">Nucleotidyltransferase</keyword>
<evidence type="ECO:0000256" key="8">
    <source>
        <dbReference type="ARBA" id="ARBA00022840"/>
    </source>
</evidence>
<dbReference type="OrthoDB" id="5295945at2"/>
<dbReference type="EMBL" id="CP009498">
    <property type="protein sequence ID" value="AKL98381.1"/>
    <property type="molecule type" value="Genomic_DNA"/>
</dbReference>
<evidence type="ECO:0000313" key="13">
    <source>
        <dbReference type="EMBL" id="AKL98381.1"/>
    </source>
</evidence>
<evidence type="ECO:0000256" key="1">
    <source>
        <dbReference type="ARBA" id="ARBA00002324"/>
    </source>
</evidence>
<comment type="pathway">
    <text evidence="2 11">Cofactor biosynthesis; NAD(+) biosynthesis; deamido-NAD(+) from nicotinate D-ribonucleotide: step 1/1.</text>
</comment>
<dbReference type="GO" id="GO:0004515">
    <property type="term" value="F:nicotinate-nucleotide adenylyltransferase activity"/>
    <property type="evidence" value="ECO:0007669"/>
    <property type="project" value="UniProtKB-UniRule"/>
</dbReference>
<evidence type="ECO:0000256" key="5">
    <source>
        <dbReference type="ARBA" id="ARBA00022679"/>
    </source>
</evidence>
<keyword evidence="7 11" id="KW-0547">Nucleotide-binding</keyword>
<evidence type="ECO:0000256" key="4">
    <source>
        <dbReference type="ARBA" id="ARBA00022642"/>
    </source>
</evidence>
<dbReference type="AlphaFoldDB" id="A0A0G3WI64"/>
<evidence type="ECO:0000256" key="9">
    <source>
        <dbReference type="ARBA" id="ARBA00023027"/>
    </source>
</evidence>
<protein>
    <recommendedName>
        <fullName evidence="11">Probable nicotinate-nucleotide adenylyltransferase</fullName>
        <ecNumber evidence="11">2.7.7.18</ecNumber>
    </recommendedName>
    <alternativeName>
        <fullName evidence="11">Deamido-NAD(+) diphosphorylase</fullName>
    </alternativeName>
    <alternativeName>
        <fullName evidence="11">Deamido-NAD(+) pyrophosphorylase</fullName>
    </alternativeName>
    <alternativeName>
        <fullName evidence="11">Nicotinate mononucleotide adenylyltransferase</fullName>
        <shortName evidence="11">NaMN adenylyltransferase</shortName>
    </alternativeName>
</protein>
<organism evidence="13 14">
    <name type="scientific">Endomicrobium proavitum</name>
    <dbReference type="NCBI Taxonomy" id="1408281"/>
    <lineage>
        <taxon>Bacteria</taxon>
        <taxon>Pseudomonadati</taxon>
        <taxon>Elusimicrobiota</taxon>
        <taxon>Endomicrobiia</taxon>
        <taxon>Endomicrobiales</taxon>
        <taxon>Endomicrobiaceae</taxon>
        <taxon>Endomicrobium</taxon>
    </lineage>
</organism>
<proteinExistence type="inferred from homology"/>